<evidence type="ECO:0000313" key="1">
    <source>
        <dbReference type="EMBL" id="HIZ38683.1"/>
    </source>
</evidence>
<evidence type="ECO:0000313" key="2">
    <source>
        <dbReference type="Proteomes" id="UP000824049"/>
    </source>
</evidence>
<accession>A0A9D2EJ44</accession>
<protein>
    <submittedName>
        <fullName evidence="1">Uncharacterized protein</fullName>
    </submittedName>
</protein>
<reference evidence="1" key="1">
    <citation type="journal article" date="2021" name="PeerJ">
        <title>Extensive microbial diversity within the chicken gut microbiome revealed by metagenomics and culture.</title>
        <authorList>
            <person name="Gilroy R."/>
            <person name="Ravi A."/>
            <person name="Getino M."/>
            <person name="Pursley I."/>
            <person name="Horton D.L."/>
            <person name="Alikhan N.F."/>
            <person name="Baker D."/>
            <person name="Gharbi K."/>
            <person name="Hall N."/>
            <person name="Watson M."/>
            <person name="Adriaenssens E.M."/>
            <person name="Foster-Nyarko E."/>
            <person name="Jarju S."/>
            <person name="Secka A."/>
            <person name="Antonio M."/>
            <person name="Oren A."/>
            <person name="Chaudhuri R.R."/>
            <person name="La Ragione R."/>
            <person name="Hildebrand F."/>
            <person name="Pallen M.J."/>
        </authorList>
    </citation>
    <scope>NUCLEOTIDE SEQUENCE</scope>
    <source>
        <strain evidence="1">CHK179-28034</strain>
    </source>
</reference>
<proteinExistence type="predicted"/>
<name>A0A9D2EJ44_9FIRM</name>
<dbReference type="Proteomes" id="UP000824049">
    <property type="component" value="Unassembled WGS sequence"/>
</dbReference>
<gene>
    <name evidence="1" type="ORF">H9968_01980</name>
</gene>
<dbReference type="EMBL" id="DXBR01000023">
    <property type="protein sequence ID" value="HIZ38683.1"/>
    <property type="molecule type" value="Genomic_DNA"/>
</dbReference>
<comment type="caution">
    <text evidence="1">The sequence shown here is derived from an EMBL/GenBank/DDBJ whole genome shotgun (WGS) entry which is preliminary data.</text>
</comment>
<dbReference type="AlphaFoldDB" id="A0A9D2EJ44"/>
<organism evidence="1 2">
    <name type="scientific">Candidatus Anaerobutyricum stercoris</name>
    <dbReference type="NCBI Taxonomy" id="2838457"/>
    <lineage>
        <taxon>Bacteria</taxon>
        <taxon>Bacillati</taxon>
        <taxon>Bacillota</taxon>
        <taxon>Clostridia</taxon>
        <taxon>Lachnospirales</taxon>
        <taxon>Lachnospiraceae</taxon>
        <taxon>Anaerobutyricum</taxon>
    </lineage>
</organism>
<sequence>MATEKKINTILKEAGYNPMEGRAIIVTYAPANLSEKITRFFSNEFFVLQMCEDSLVLVPFSKITLSLKKEVALEIPYESIHKVEVREDMLNYRIELDTDDGLIALSTQQKELSEFRSSGTLAAGISGLNTSATAAGFLKVENWHRANLDIVLEELKKL</sequence>
<reference evidence="1" key="2">
    <citation type="submission" date="2021-04" db="EMBL/GenBank/DDBJ databases">
        <authorList>
            <person name="Gilroy R."/>
        </authorList>
    </citation>
    <scope>NUCLEOTIDE SEQUENCE</scope>
    <source>
        <strain evidence="1">CHK179-28034</strain>
    </source>
</reference>